<keyword evidence="9" id="KW-1185">Reference proteome</keyword>
<evidence type="ECO:0000313" key="9">
    <source>
        <dbReference type="Proteomes" id="UP001224418"/>
    </source>
</evidence>
<dbReference type="InterPro" id="IPR054581">
    <property type="entry name" value="EncFtn-like"/>
</dbReference>
<feature type="domain" description="Rubrerythrin diiron-binding" evidence="7">
    <location>
        <begin position="113"/>
        <end position="164"/>
    </location>
</feature>
<keyword evidence="3" id="KW-0408">Iron</keyword>
<evidence type="ECO:0000256" key="4">
    <source>
        <dbReference type="ARBA" id="ARBA00033738"/>
    </source>
</evidence>
<dbReference type="InterPro" id="IPR003251">
    <property type="entry name" value="Rr_diiron-bd_dom"/>
</dbReference>
<comment type="caution">
    <text evidence="8">The sequence shown here is derived from an EMBL/GenBank/DDBJ whole genome shotgun (WGS) entry which is preliminary data.</text>
</comment>
<feature type="coiled-coil region" evidence="6">
    <location>
        <begin position="130"/>
        <end position="157"/>
    </location>
</feature>
<evidence type="ECO:0000256" key="3">
    <source>
        <dbReference type="ARBA" id="ARBA00023004"/>
    </source>
</evidence>
<dbReference type="Pfam" id="PF22277">
    <property type="entry name" value="EncFtn-like"/>
    <property type="match status" value="1"/>
</dbReference>
<keyword evidence="5" id="KW-1284">Encapsulin nanocompartment</keyword>
<protein>
    <submittedName>
        <fullName evidence="8">Rubrerythrin</fullName>
    </submittedName>
</protein>
<keyword evidence="6" id="KW-0175">Coiled coil</keyword>
<dbReference type="SUPFAM" id="SSF47240">
    <property type="entry name" value="Ferritin-like"/>
    <property type="match status" value="1"/>
</dbReference>
<dbReference type="Proteomes" id="UP001224418">
    <property type="component" value="Unassembled WGS sequence"/>
</dbReference>
<evidence type="ECO:0000256" key="1">
    <source>
        <dbReference type="ARBA" id="ARBA00022434"/>
    </source>
</evidence>
<evidence type="ECO:0000259" key="7">
    <source>
        <dbReference type="Pfam" id="PF02915"/>
    </source>
</evidence>
<dbReference type="Pfam" id="PF02915">
    <property type="entry name" value="Rubrerythrin"/>
    <property type="match status" value="1"/>
</dbReference>
<evidence type="ECO:0000256" key="6">
    <source>
        <dbReference type="SAM" id="Coils"/>
    </source>
</evidence>
<reference evidence="8 9" key="1">
    <citation type="submission" date="2023-07" db="EMBL/GenBank/DDBJ databases">
        <title>Genomic Encyclopedia of Type Strains, Phase IV (KMG-IV): sequencing the most valuable type-strain genomes for metagenomic binning, comparative biology and taxonomic classification.</title>
        <authorList>
            <person name="Goeker M."/>
        </authorList>
    </citation>
    <scope>NUCLEOTIDE SEQUENCE [LARGE SCALE GENOMIC DNA]</scope>
    <source>
        <strain evidence="8 9">DSM 1400</strain>
    </source>
</reference>
<proteinExistence type="predicted"/>
<keyword evidence="2" id="KW-0479">Metal-binding</keyword>
<dbReference type="Gene3D" id="6.10.140.1960">
    <property type="match status" value="2"/>
</dbReference>
<keyword evidence="1" id="KW-0409">Iron storage</keyword>
<gene>
    <name evidence="8" type="ORF">QOZ93_002173</name>
</gene>
<sequence>MSYTTPGQPQGKAFSVSNFLRESLIAELVAIDGYAKAINEVSIPDLRKLLYHIMLDEKRHYGMFLEALRKCDCVEFEKSLDSISHVEIKNKPLKTRPYEGKDNTSIVLKEIRDNIKGELEAVLLYESIIEEIDDKEIQNLLQRIANEEKEHTEELTQALIRLDKDPFGPLEGFIR</sequence>
<dbReference type="EMBL" id="JAUSWN010000019">
    <property type="protein sequence ID" value="MDQ0480425.1"/>
    <property type="molecule type" value="Genomic_DNA"/>
</dbReference>
<dbReference type="CDD" id="cd00657">
    <property type="entry name" value="Ferritin_like"/>
    <property type="match status" value="1"/>
</dbReference>
<comment type="subcellular location">
    <subcellularLocation>
        <location evidence="4">Encapsulin nanocompartment</location>
    </subcellularLocation>
</comment>
<evidence type="ECO:0000256" key="5">
    <source>
        <dbReference type="ARBA" id="ARBA00033787"/>
    </source>
</evidence>
<name>A0ABU0JTJ7_HATLI</name>
<dbReference type="InterPro" id="IPR009078">
    <property type="entry name" value="Ferritin-like_SF"/>
</dbReference>
<organism evidence="8 9">
    <name type="scientific">Hathewaya limosa</name>
    <name type="common">Clostridium limosum</name>
    <dbReference type="NCBI Taxonomy" id="1536"/>
    <lineage>
        <taxon>Bacteria</taxon>
        <taxon>Bacillati</taxon>
        <taxon>Bacillota</taxon>
        <taxon>Clostridia</taxon>
        <taxon>Eubacteriales</taxon>
        <taxon>Clostridiaceae</taxon>
        <taxon>Hathewaya</taxon>
    </lineage>
</organism>
<evidence type="ECO:0000313" key="8">
    <source>
        <dbReference type="EMBL" id="MDQ0480425.1"/>
    </source>
</evidence>
<evidence type="ECO:0000256" key="2">
    <source>
        <dbReference type="ARBA" id="ARBA00022723"/>
    </source>
</evidence>
<accession>A0ABU0JTJ7</accession>
<dbReference type="RefSeq" id="WP_307356403.1">
    <property type="nucleotide sequence ID" value="NZ_BAAACJ010000007.1"/>
</dbReference>